<dbReference type="PANTHER" id="PTHR30614">
    <property type="entry name" value="MEMBRANE COMPONENT OF AMINO ACID ABC TRANSPORTER"/>
    <property type="match status" value="1"/>
</dbReference>
<sequence length="224" mass="25304">MQGIDILFQPSVMPRLFEGLLVTLWIAGVSVLASLPAGIIVGWLMTVDNKFVRLIMRIYLDIIRIMPQLALLYIVYYGFARAWNVNFDATFATIIVFIAWGAAELGDLVRGALQSIPNSQRENAQMLGMNSAQSFFYVILPQALRRLLPASVNLATRMVKTTSLAVLLGVVEVIKVGQQIIDVNRMTHPQGALWIYGVIFFMYFFISWPLSLIAGYLEKKWFHE</sequence>
<feature type="transmembrane region" description="Helical" evidence="7">
    <location>
        <begin position="20"/>
        <end position="46"/>
    </location>
</feature>
<dbReference type="PROSITE" id="PS50928">
    <property type="entry name" value="ABC_TM1"/>
    <property type="match status" value="1"/>
</dbReference>
<keyword evidence="6 7" id="KW-0472">Membrane</keyword>
<keyword evidence="4 7" id="KW-0812">Transmembrane</keyword>
<keyword evidence="3" id="KW-1003">Cell membrane</keyword>
<evidence type="ECO:0000259" key="8">
    <source>
        <dbReference type="PROSITE" id="PS50928"/>
    </source>
</evidence>
<dbReference type="InterPro" id="IPR010065">
    <property type="entry name" value="AA_ABC_transptr_permease_3TM"/>
</dbReference>
<evidence type="ECO:0000313" key="9">
    <source>
        <dbReference type="EMBL" id="PKZ14667.1"/>
    </source>
</evidence>
<evidence type="ECO:0000256" key="1">
    <source>
        <dbReference type="ARBA" id="ARBA00004651"/>
    </source>
</evidence>
<dbReference type="Proteomes" id="UP000242263">
    <property type="component" value="Unassembled WGS sequence"/>
</dbReference>
<dbReference type="GO" id="GO:0022857">
    <property type="term" value="F:transmembrane transporter activity"/>
    <property type="evidence" value="ECO:0007669"/>
    <property type="project" value="InterPro"/>
</dbReference>
<evidence type="ECO:0000256" key="3">
    <source>
        <dbReference type="ARBA" id="ARBA00022475"/>
    </source>
</evidence>
<protein>
    <submittedName>
        <fullName evidence="9">Amino acid ABC transporter permease</fullName>
    </submittedName>
</protein>
<dbReference type="SUPFAM" id="SSF161098">
    <property type="entry name" value="MetI-like"/>
    <property type="match status" value="1"/>
</dbReference>
<evidence type="ECO:0000256" key="7">
    <source>
        <dbReference type="RuleBase" id="RU363032"/>
    </source>
</evidence>
<evidence type="ECO:0000256" key="6">
    <source>
        <dbReference type="ARBA" id="ARBA00023136"/>
    </source>
</evidence>
<dbReference type="GO" id="GO:0043190">
    <property type="term" value="C:ATP-binding cassette (ABC) transporter complex"/>
    <property type="evidence" value="ECO:0007669"/>
    <property type="project" value="InterPro"/>
</dbReference>
<feature type="transmembrane region" description="Helical" evidence="7">
    <location>
        <begin position="193"/>
        <end position="217"/>
    </location>
</feature>
<dbReference type="Gene3D" id="1.10.3720.10">
    <property type="entry name" value="MetI-like"/>
    <property type="match status" value="1"/>
</dbReference>
<comment type="caution">
    <text evidence="9">The sequence shown here is derived from an EMBL/GenBank/DDBJ whole genome shotgun (WGS) entry which is preliminary data.</text>
</comment>
<dbReference type="CDD" id="cd06261">
    <property type="entry name" value="TM_PBP2"/>
    <property type="match status" value="1"/>
</dbReference>
<dbReference type="InterPro" id="IPR043429">
    <property type="entry name" value="ArtM/GltK/GlnP/TcyL/YhdX-like"/>
</dbReference>
<feature type="transmembrane region" description="Helical" evidence="7">
    <location>
        <begin position="58"/>
        <end position="79"/>
    </location>
</feature>
<organism evidence="9 10">
    <name type="scientific">Alloscardovia omnicolens</name>
    <dbReference type="NCBI Taxonomy" id="419015"/>
    <lineage>
        <taxon>Bacteria</taxon>
        <taxon>Bacillati</taxon>
        <taxon>Actinomycetota</taxon>
        <taxon>Actinomycetes</taxon>
        <taxon>Bifidobacteriales</taxon>
        <taxon>Bifidobacteriaceae</taxon>
        <taxon>Alloscardovia</taxon>
    </lineage>
</organism>
<dbReference type="NCBIfam" id="TIGR01726">
    <property type="entry name" value="HEQRo_perm_3TM"/>
    <property type="match status" value="1"/>
</dbReference>
<accession>A0A2I1M3G9</accession>
<evidence type="ECO:0000256" key="4">
    <source>
        <dbReference type="ARBA" id="ARBA00022692"/>
    </source>
</evidence>
<evidence type="ECO:0000313" key="10">
    <source>
        <dbReference type="Proteomes" id="UP000242263"/>
    </source>
</evidence>
<dbReference type="InterPro" id="IPR035906">
    <property type="entry name" value="MetI-like_sf"/>
</dbReference>
<reference evidence="9 10" key="1">
    <citation type="submission" date="2017-12" db="EMBL/GenBank/DDBJ databases">
        <title>Phylogenetic diversity of female urinary microbiome.</title>
        <authorList>
            <person name="Thomas-White K."/>
            <person name="Wolfe A.J."/>
        </authorList>
    </citation>
    <scope>NUCLEOTIDE SEQUENCE [LARGE SCALE GENOMIC DNA]</scope>
    <source>
        <strain evidence="9 10">UMB0064</strain>
    </source>
</reference>
<keyword evidence="5 7" id="KW-1133">Transmembrane helix</keyword>
<dbReference type="InterPro" id="IPR000515">
    <property type="entry name" value="MetI-like"/>
</dbReference>
<dbReference type="RefSeq" id="WP_021617669.1">
    <property type="nucleotide sequence ID" value="NZ_CAUUNK010000023.1"/>
</dbReference>
<dbReference type="EMBL" id="PKGU01000004">
    <property type="protein sequence ID" value="PKZ14667.1"/>
    <property type="molecule type" value="Genomic_DNA"/>
</dbReference>
<dbReference type="PANTHER" id="PTHR30614:SF36">
    <property type="entry name" value="ABC TRANSPORTER MEMBRANE-SPANNING PERMEASE-GLUTAMINE TRANSPORT"/>
    <property type="match status" value="1"/>
</dbReference>
<evidence type="ECO:0000256" key="2">
    <source>
        <dbReference type="ARBA" id="ARBA00022448"/>
    </source>
</evidence>
<feature type="domain" description="ABC transmembrane type-1" evidence="8">
    <location>
        <begin position="20"/>
        <end position="214"/>
    </location>
</feature>
<proteinExistence type="inferred from homology"/>
<dbReference type="Pfam" id="PF00528">
    <property type="entry name" value="BPD_transp_1"/>
    <property type="match status" value="1"/>
</dbReference>
<comment type="subcellular location">
    <subcellularLocation>
        <location evidence="1 7">Cell membrane</location>
        <topology evidence="1 7">Multi-pass membrane protein</topology>
    </subcellularLocation>
</comment>
<keyword evidence="2 7" id="KW-0813">Transport</keyword>
<dbReference type="GO" id="GO:0006865">
    <property type="term" value="P:amino acid transport"/>
    <property type="evidence" value="ECO:0007669"/>
    <property type="project" value="TreeGrafter"/>
</dbReference>
<evidence type="ECO:0000256" key="5">
    <source>
        <dbReference type="ARBA" id="ARBA00022989"/>
    </source>
</evidence>
<name>A0A2I1M3G9_9BIFI</name>
<comment type="similarity">
    <text evidence="7">Belongs to the binding-protein-dependent transport system permease family.</text>
</comment>
<dbReference type="AlphaFoldDB" id="A0A2I1M3G9"/>
<gene>
    <name evidence="9" type="ORF">CYJ32_06970</name>
</gene>